<keyword evidence="2" id="KW-1185">Reference proteome</keyword>
<evidence type="ECO:0008006" key="3">
    <source>
        <dbReference type="Google" id="ProtNLM"/>
    </source>
</evidence>
<evidence type="ECO:0000313" key="1">
    <source>
        <dbReference type="EMBL" id="KIM44118.1"/>
    </source>
</evidence>
<accession>A0A0C2Y2T4</accession>
<evidence type="ECO:0000313" key="2">
    <source>
        <dbReference type="Proteomes" id="UP000053424"/>
    </source>
</evidence>
<dbReference type="Proteomes" id="UP000053424">
    <property type="component" value="Unassembled WGS sequence"/>
</dbReference>
<dbReference type="OrthoDB" id="3045973at2759"/>
<dbReference type="AlphaFoldDB" id="A0A0C2Y2T4"/>
<reference evidence="1 2" key="1">
    <citation type="submission" date="2014-04" db="EMBL/GenBank/DDBJ databases">
        <authorList>
            <consortium name="DOE Joint Genome Institute"/>
            <person name="Kuo A."/>
            <person name="Gay G."/>
            <person name="Dore J."/>
            <person name="Kohler A."/>
            <person name="Nagy L.G."/>
            <person name="Floudas D."/>
            <person name="Copeland A."/>
            <person name="Barry K.W."/>
            <person name="Cichocki N."/>
            <person name="Veneault-Fourrey C."/>
            <person name="LaButti K."/>
            <person name="Lindquist E.A."/>
            <person name="Lipzen A."/>
            <person name="Lundell T."/>
            <person name="Morin E."/>
            <person name="Murat C."/>
            <person name="Sun H."/>
            <person name="Tunlid A."/>
            <person name="Henrissat B."/>
            <person name="Grigoriev I.V."/>
            <person name="Hibbett D.S."/>
            <person name="Martin F."/>
            <person name="Nordberg H.P."/>
            <person name="Cantor M.N."/>
            <person name="Hua S.X."/>
        </authorList>
    </citation>
    <scope>NUCLEOTIDE SEQUENCE [LARGE SCALE GENOMIC DNA]</scope>
    <source>
        <strain evidence="2">h7</strain>
    </source>
</reference>
<name>A0A0C2Y2T4_HEBCY</name>
<gene>
    <name evidence="1" type="ORF">M413DRAFT_375278</name>
</gene>
<protein>
    <recommendedName>
        <fullName evidence="3">F-box domain-containing protein</fullName>
    </recommendedName>
</protein>
<reference evidence="2" key="2">
    <citation type="submission" date="2015-01" db="EMBL/GenBank/DDBJ databases">
        <title>Evolutionary Origins and Diversification of the Mycorrhizal Mutualists.</title>
        <authorList>
            <consortium name="DOE Joint Genome Institute"/>
            <consortium name="Mycorrhizal Genomics Consortium"/>
            <person name="Kohler A."/>
            <person name="Kuo A."/>
            <person name="Nagy L.G."/>
            <person name="Floudas D."/>
            <person name="Copeland A."/>
            <person name="Barry K.W."/>
            <person name="Cichocki N."/>
            <person name="Veneault-Fourrey C."/>
            <person name="LaButti K."/>
            <person name="Lindquist E.A."/>
            <person name="Lipzen A."/>
            <person name="Lundell T."/>
            <person name="Morin E."/>
            <person name="Murat C."/>
            <person name="Riley R."/>
            <person name="Ohm R."/>
            <person name="Sun H."/>
            <person name="Tunlid A."/>
            <person name="Henrissat B."/>
            <person name="Grigoriev I.V."/>
            <person name="Hibbett D.S."/>
            <person name="Martin F."/>
        </authorList>
    </citation>
    <scope>NUCLEOTIDE SEQUENCE [LARGE SCALE GENOMIC DNA]</scope>
    <source>
        <strain evidence="2">h7</strain>
    </source>
</reference>
<organism evidence="1 2">
    <name type="scientific">Hebeloma cylindrosporum</name>
    <dbReference type="NCBI Taxonomy" id="76867"/>
    <lineage>
        <taxon>Eukaryota</taxon>
        <taxon>Fungi</taxon>
        <taxon>Dikarya</taxon>
        <taxon>Basidiomycota</taxon>
        <taxon>Agaricomycotina</taxon>
        <taxon>Agaricomycetes</taxon>
        <taxon>Agaricomycetidae</taxon>
        <taxon>Agaricales</taxon>
        <taxon>Agaricineae</taxon>
        <taxon>Hymenogastraceae</taxon>
        <taxon>Hebeloma</taxon>
    </lineage>
</organism>
<sequence length="408" mass="46263">MPLDIIELIFQYSLNPSVASRPPDYRSRSSPGHIGSFPDYNLTPMTLCHINSHLRNISFRLSSLWSSIYICNIALSQIPLLDLWLTNAGTRPLSIVLSISRQRGFPDIPILEKLTELLSARSRQWHTMFLHFGAFASRYIFPDLRREDVVGLKALGLCLEDWSTFDRYRLYNVLVSSPALRELEWFNTFGDALPNYVPWQQLTHVNLYSPRTMCESLSILEKTENLKSMNLGWVNPTSFVGQTLPLDPISVKAKILGITHSQTFVTILPRLRYPQLVDLEVDVVDLGPSPTGWDTLATILINPADSPLLRFTYSSALGIRSPMPVEFYLNQILSLPRLSQLVQLVLHCELSNFLIDFLTHFKPGVFGARKTSHNLPHLETISLSRCRLTADGLVSQMVMSRISGKPQR</sequence>
<dbReference type="HOGENOM" id="CLU_674482_0_0_1"/>
<dbReference type="EMBL" id="KN831774">
    <property type="protein sequence ID" value="KIM44118.1"/>
    <property type="molecule type" value="Genomic_DNA"/>
</dbReference>
<dbReference type="STRING" id="686832.A0A0C2Y2T4"/>
<proteinExistence type="predicted"/>